<evidence type="ECO:0000256" key="2">
    <source>
        <dbReference type="SAM" id="Phobius"/>
    </source>
</evidence>
<feature type="transmembrane region" description="Helical" evidence="2">
    <location>
        <begin position="173"/>
        <end position="190"/>
    </location>
</feature>
<feature type="transmembrane region" description="Helical" evidence="2">
    <location>
        <begin position="196"/>
        <end position="220"/>
    </location>
</feature>
<dbReference type="Proteomes" id="UP000198508">
    <property type="component" value="Unassembled WGS sequence"/>
</dbReference>
<keyword evidence="2" id="KW-0472">Membrane</keyword>
<dbReference type="EMBL" id="FOIM01000006">
    <property type="protein sequence ID" value="SET45950.1"/>
    <property type="molecule type" value="Genomic_DNA"/>
</dbReference>
<sequence length="247" mass="27031">MTRDAFMRELEYLLQDVQDDEKEEALQYYRDYFDEAGPENEEQVIREFGSPERVAAIIRSDLAGNLEEGGAFTESGYTDERFRDPGYQVAHRYDLPESAGGKGAGRTGETGESGKKAEPRTSRLLKIVLILVLLALALPVAWGIGQGLWGLAGCILALLIVLLVFLGLVTVGFLIAGVIMIPWGIVMAFASPWSGLVVFGSGLALAGLGLLGLALSVLFYGRFVPFVIRGIADCLNRFFHKNRRDEV</sequence>
<keyword evidence="4" id="KW-1185">Reference proteome</keyword>
<feature type="transmembrane region" description="Helical" evidence="2">
    <location>
        <begin position="148"/>
        <end position="166"/>
    </location>
</feature>
<evidence type="ECO:0000313" key="3">
    <source>
        <dbReference type="EMBL" id="SET45950.1"/>
    </source>
</evidence>
<keyword evidence="2" id="KW-1133">Transmembrane helix</keyword>
<gene>
    <name evidence="3" type="ORF">SAMN05216313_106203</name>
</gene>
<accession>A0A1I0EL63</accession>
<dbReference type="Pfam" id="PF22564">
    <property type="entry name" value="HAAS"/>
    <property type="match status" value="1"/>
</dbReference>
<dbReference type="GeneID" id="93276596"/>
<dbReference type="RefSeq" id="WP_092362324.1">
    <property type="nucleotide sequence ID" value="NZ_DAINWJ010000561.1"/>
</dbReference>
<evidence type="ECO:0000313" key="4">
    <source>
        <dbReference type="Proteomes" id="UP000198508"/>
    </source>
</evidence>
<name>A0A1I0EL63_9FIRM</name>
<evidence type="ECO:0000256" key="1">
    <source>
        <dbReference type="SAM" id="MobiDB-lite"/>
    </source>
</evidence>
<keyword evidence="2" id="KW-0812">Transmembrane</keyword>
<dbReference type="AlphaFoldDB" id="A0A1I0EL63"/>
<dbReference type="STRING" id="460384.SAMN05216313_106203"/>
<reference evidence="4" key="1">
    <citation type="submission" date="2016-10" db="EMBL/GenBank/DDBJ databases">
        <authorList>
            <person name="Varghese N."/>
            <person name="Submissions S."/>
        </authorList>
    </citation>
    <scope>NUCLEOTIDE SEQUENCE [LARGE SCALE GENOMIC DNA]</scope>
    <source>
        <strain evidence="4">NLAE-zl-G277</strain>
    </source>
</reference>
<protein>
    <submittedName>
        <fullName evidence="3">Uncharacterized membrane protein</fullName>
    </submittedName>
</protein>
<feature type="region of interest" description="Disordered" evidence="1">
    <location>
        <begin position="95"/>
        <end position="117"/>
    </location>
</feature>
<proteinExistence type="predicted"/>
<organism evidence="3 4">
    <name type="scientific">Enterocloster lavalensis</name>
    <dbReference type="NCBI Taxonomy" id="460384"/>
    <lineage>
        <taxon>Bacteria</taxon>
        <taxon>Bacillati</taxon>
        <taxon>Bacillota</taxon>
        <taxon>Clostridia</taxon>
        <taxon>Lachnospirales</taxon>
        <taxon>Lachnospiraceae</taxon>
        <taxon>Enterocloster</taxon>
    </lineage>
</organism>
<feature type="transmembrane region" description="Helical" evidence="2">
    <location>
        <begin position="124"/>
        <end position="142"/>
    </location>
</feature>